<reference evidence="1 2" key="1">
    <citation type="submission" date="2019-03" db="EMBL/GenBank/DDBJ databases">
        <title>Single cell metagenomics reveals metabolic interactions within the superorganism composed of flagellate Streblomastix strix and complex community of Bacteroidetes bacteria on its surface.</title>
        <authorList>
            <person name="Treitli S.C."/>
            <person name="Kolisko M."/>
            <person name="Husnik F."/>
            <person name="Keeling P."/>
            <person name="Hampl V."/>
        </authorList>
    </citation>
    <scope>NUCLEOTIDE SEQUENCE [LARGE SCALE GENOMIC DNA]</scope>
    <source>
        <strain evidence="1">ST1C</strain>
    </source>
</reference>
<evidence type="ECO:0000313" key="2">
    <source>
        <dbReference type="Proteomes" id="UP000324800"/>
    </source>
</evidence>
<organism evidence="1 2">
    <name type="scientific">Streblomastix strix</name>
    <dbReference type="NCBI Taxonomy" id="222440"/>
    <lineage>
        <taxon>Eukaryota</taxon>
        <taxon>Metamonada</taxon>
        <taxon>Preaxostyla</taxon>
        <taxon>Oxymonadida</taxon>
        <taxon>Streblomastigidae</taxon>
        <taxon>Streblomastix</taxon>
    </lineage>
</organism>
<evidence type="ECO:0000313" key="1">
    <source>
        <dbReference type="EMBL" id="KAA6401312.1"/>
    </source>
</evidence>
<comment type="caution">
    <text evidence="1">The sequence shown here is derived from an EMBL/GenBank/DDBJ whole genome shotgun (WGS) entry which is preliminary data.</text>
</comment>
<proteinExistence type="predicted"/>
<dbReference type="Proteomes" id="UP000324800">
    <property type="component" value="Unassembled WGS sequence"/>
</dbReference>
<dbReference type="EMBL" id="SNRW01000410">
    <property type="protein sequence ID" value="KAA6401312.1"/>
    <property type="molecule type" value="Genomic_DNA"/>
</dbReference>
<dbReference type="AlphaFoldDB" id="A0A5J4X3G6"/>
<protein>
    <submittedName>
        <fullName evidence="1">Uncharacterized protein</fullName>
    </submittedName>
</protein>
<gene>
    <name evidence="1" type="ORF">EZS28_003156</name>
</gene>
<accession>A0A5J4X3G6</accession>
<name>A0A5J4X3G6_9EUKA</name>
<sequence length="174" mass="19921">MKHLFFENSLVQQAIIDLNFIGILYSLWDQINIISKINNIKITIMLKIKNLTLDCFQHISFFGNCEIQQRLVNENIYIKDILCHIISTAGGSGEVDNEITFNALEGINGLIYNLSHGLRQCPSQPQLLLSIKDQMEEQGTVEEYETWIFVESGVENRYMGVEAYIGMQSMVSYC</sequence>